<protein>
    <submittedName>
        <fullName evidence="5">Uncharacterized protein</fullName>
    </submittedName>
</protein>
<evidence type="ECO:0000313" key="5">
    <source>
        <dbReference type="EMBL" id="CAD7647092.1"/>
    </source>
</evidence>
<feature type="region of interest" description="Disordered" evidence="3">
    <location>
        <begin position="122"/>
        <end position="146"/>
    </location>
</feature>
<gene>
    <name evidence="5" type="ORF">OSB1V03_LOCUS21275</name>
</gene>
<dbReference type="PRINTS" id="PR00947">
    <property type="entry name" value="CUTICLE"/>
</dbReference>
<evidence type="ECO:0000256" key="1">
    <source>
        <dbReference type="ARBA" id="ARBA00022460"/>
    </source>
</evidence>
<dbReference type="PANTHER" id="PTHR12236">
    <property type="entry name" value="STRUCTURAL CONTITUENT OF CUTICLE"/>
    <property type="match status" value="1"/>
</dbReference>
<feature type="compositionally biased region" description="Gly residues" evidence="3">
    <location>
        <begin position="135"/>
        <end position="146"/>
    </location>
</feature>
<dbReference type="GO" id="GO:0031012">
    <property type="term" value="C:extracellular matrix"/>
    <property type="evidence" value="ECO:0007669"/>
    <property type="project" value="TreeGrafter"/>
</dbReference>
<dbReference type="GO" id="GO:0042302">
    <property type="term" value="F:structural constituent of cuticle"/>
    <property type="evidence" value="ECO:0007669"/>
    <property type="project" value="UniProtKB-UniRule"/>
</dbReference>
<evidence type="ECO:0000256" key="2">
    <source>
        <dbReference type="PROSITE-ProRule" id="PRU00497"/>
    </source>
</evidence>
<dbReference type="InterPro" id="IPR000618">
    <property type="entry name" value="Insect_cuticle"/>
</dbReference>
<evidence type="ECO:0000256" key="3">
    <source>
        <dbReference type="SAM" id="MobiDB-lite"/>
    </source>
</evidence>
<feature type="non-terminal residue" evidence="5">
    <location>
        <position position="146"/>
    </location>
</feature>
<reference evidence="5" key="1">
    <citation type="submission" date="2020-11" db="EMBL/GenBank/DDBJ databases">
        <authorList>
            <person name="Tran Van P."/>
        </authorList>
    </citation>
    <scope>NUCLEOTIDE SEQUENCE</scope>
</reference>
<keyword evidence="6" id="KW-1185">Reference proteome</keyword>
<dbReference type="PROSITE" id="PS51155">
    <property type="entry name" value="CHIT_BIND_RR_2"/>
    <property type="match status" value="1"/>
</dbReference>
<dbReference type="AlphaFoldDB" id="A0A7R9LSI9"/>
<keyword evidence="4" id="KW-0732">Signal</keyword>
<dbReference type="PANTHER" id="PTHR12236:SF79">
    <property type="entry name" value="CUTICULAR PROTEIN 50CB-RELATED"/>
    <property type="match status" value="1"/>
</dbReference>
<dbReference type="GO" id="GO:0005615">
    <property type="term" value="C:extracellular space"/>
    <property type="evidence" value="ECO:0007669"/>
    <property type="project" value="TreeGrafter"/>
</dbReference>
<evidence type="ECO:0000313" key="6">
    <source>
        <dbReference type="Proteomes" id="UP000759131"/>
    </source>
</evidence>
<feature type="chain" id="PRO_5036211302" evidence="4">
    <location>
        <begin position="24"/>
        <end position="146"/>
    </location>
</feature>
<organism evidence="5">
    <name type="scientific">Medioppia subpectinata</name>
    <dbReference type="NCBI Taxonomy" id="1979941"/>
    <lineage>
        <taxon>Eukaryota</taxon>
        <taxon>Metazoa</taxon>
        <taxon>Ecdysozoa</taxon>
        <taxon>Arthropoda</taxon>
        <taxon>Chelicerata</taxon>
        <taxon>Arachnida</taxon>
        <taxon>Acari</taxon>
        <taxon>Acariformes</taxon>
        <taxon>Sarcoptiformes</taxon>
        <taxon>Oribatida</taxon>
        <taxon>Brachypylina</taxon>
        <taxon>Oppioidea</taxon>
        <taxon>Oppiidae</taxon>
        <taxon>Medioppia</taxon>
    </lineage>
</organism>
<dbReference type="PROSITE" id="PS00233">
    <property type="entry name" value="CHIT_BIND_RR_1"/>
    <property type="match status" value="1"/>
</dbReference>
<feature type="signal peptide" evidence="4">
    <location>
        <begin position="1"/>
        <end position="23"/>
    </location>
</feature>
<feature type="non-terminal residue" evidence="5">
    <location>
        <position position="1"/>
    </location>
</feature>
<dbReference type="EMBL" id="CAJPIZ010038787">
    <property type="protein sequence ID" value="CAG2121329.1"/>
    <property type="molecule type" value="Genomic_DNA"/>
</dbReference>
<dbReference type="Proteomes" id="UP000759131">
    <property type="component" value="Unassembled WGS sequence"/>
</dbReference>
<sequence length="146" mass="15729">LITRLVLFVTVLCGLCLCTYSHGGGGGYSTSKRQQDDHGNYMFTYEIKDPKGGQNYRSEKGGPHSVQGSYGLQDIDGRMRVVDYWADGKNGFSAKIRSNEPGVGNQDSAYAVYNGQDSHGGEKTSMDINHADYGGKQGYGGGGGKW</sequence>
<feature type="region of interest" description="Disordered" evidence="3">
    <location>
        <begin position="50"/>
        <end position="71"/>
    </location>
</feature>
<dbReference type="InterPro" id="IPR031311">
    <property type="entry name" value="CHIT_BIND_RR_consensus"/>
</dbReference>
<dbReference type="OrthoDB" id="7394989at2759"/>
<proteinExistence type="predicted"/>
<feature type="compositionally biased region" description="Basic and acidic residues" evidence="3">
    <location>
        <begin position="50"/>
        <end position="62"/>
    </location>
</feature>
<evidence type="ECO:0000256" key="4">
    <source>
        <dbReference type="SAM" id="SignalP"/>
    </source>
</evidence>
<accession>A0A7R9LSI9</accession>
<name>A0A7R9LSI9_9ACAR</name>
<keyword evidence="1 2" id="KW-0193">Cuticle</keyword>
<dbReference type="EMBL" id="OC893362">
    <property type="protein sequence ID" value="CAD7647092.1"/>
    <property type="molecule type" value="Genomic_DNA"/>
</dbReference>
<dbReference type="Pfam" id="PF00379">
    <property type="entry name" value="Chitin_bind_4"/>
    <property type="match status" value="1"/>
</dbReference>
<dbReference type="InterPro" id="IPR051217">
    <property type="entry name" value="Insect_Cuticle_Struc_Prot"/>
</dbReference>